<protein>
    <recommendedName>
        <fullName evidence="4">Shisa N-terminal domain-containing protein</fullName>
    </recommendedName>
</protein>
<evidence type="ECO:0000259" key="4">
    <source>
        <dbReference type="Pfam" id="PF13908"/>
    </source>
</evidence>
<feature type="chain" id="PRO_5035603089" description="Shisa N-terminal domain-containing protein" evidence="3">
    <location>
        <begin position="27"/>
        <end position="334"/>
    </location>
</feature>
<dbReference type="AlphaFoldDB" id="A0A814UBW8"/>
<dbReference type="Proteomes" id="UP000663828">
    <property type="component" value="Unassembled WGS sequence"/>
</dbReference>
<dbReference type="EMBL" id="CAJNOR010002657">
    <property type="protein sequence ID" value="CAF1324303.1"/>
    <property type="molecule type" value="Genomic_DNA"/>
</dbReference>
<dbReference type="InterPro" id="IPR053891">
    <property type="entry name" value="Shisa_N"/>
</dbReference>
<feature type="domain" description="Shisa N-terminal" evidence="4">
    <location>
        <begin position="186"/>
        <end position="238"/>
    </location>
</feature>
<evidence type="ECO:0000313" key="7">
    <source>
        <dbReference type="Proteomes" id="UP000663828"/>
    </source>
</evidence>
<dbReference type="OrthoDB" id="8062037at2759"/>
<comment type="caution">
    <text evidence="5">The sequence shown here is derived from an EMBL/GenBank/DDBJ whole genome shotgun (WGS) entry which is preliminary data.</text>
</comment>
<evidence type="ECO:0000313" key="5">
    <source>
        <dbReference type="EMBL" id="CAF1172528.1"/>
    </source>
</evidence>
<keyword evidence="7" id="KW-1185">Reference proteome</keyword>
<keyword evidence="2" id="KW-0472">Membrane</keyword>
<feature type="compositionally biased region" description="Basic and acidic residues" evidence="1">
    <location>
        <begin position="324"/>
        <end position="334"/>
    </location>
</feature>
<evidence type="ECO:0000256" key="2">
    <source>
        <dbReference type="SAM" id="Phobius"/>
    </source>
</evidence>
<feature type="signal peptide" evidence="3">
    <location>
        <begin position="1"/>
        <end position="26"/>
    </location>
</feature>
<sequence length="334" mass="37324">MYVASNRQLILILILLICSIDDFGQASADRRRRQAAGDNDRNLARNPDGVMSPKNMQFNPANNLNNQQQVNNNLQAASQGQQQQLIRGRGFYSSPNFKPPAFSGDKPLGWFDTKYQYWVSNQDGQSDKSNVIDGKNAPPSSLQGIGGLPRREDGGAFFLQKLAKQYASRGEKAFNIGQLNAQQRRGSVCTNFQNFNGYTFGKFPCPLPPGSGMNQLDQYCCGQPNFQYCCNAQEFNQERSGGYGNNVYNDRQRHAKTLHYSPATRRNVSILVPIASILAVAGAVILVFLYYKKLRNEQTNDKKALENYSAVPLDAPVERPIPPPREEQRTTVQT</sequence>
<evidence type="ECO:0000313" key="6">
    <source>
        <dbReference type="EMBL" id="CAF1324303.1"/>
    </source>
</evidence>
<keyword evidence="3" id="KW-0732">Signal</keyword>
<dbReference type="Pfam" id="PF13908">
    <property type="entry name" value="Shisa_N"/>
    <property type="match status" value="1"/>
</dbReference>
<organism evidence="5 8">
    <name type="scientific">Adineta ricciae</name>
    <name type="common">Rotifer</name>
    <dbReference type="NCBI Taxonomy" id="249248"/>
    <lineage>
        <taxon>Eukaryota</taxon>
        <taxon>Metazoa</taxon>
        <taxon>Spiralia</taxon>
        <taxon>Gnathifera</taxon>
        <taxon>Rotifera</taxon>
        <taxon>Eurotatoria</taxon>
        <taxon>Bdelloidea</taxon>
        <taxon>Adinetida</taxon>
        <taxon>Adinetidae</taxon>
        <taxon>Adineta</taxon>
    </lineage>
</organism>
<accession>A0A814UBW8</accession>
<evidence type="ECO:0000256" key="3">
    <source>
        <dbReference type="SAM" id="SignalP"/>
    </source>
</evidence>
<feature type="region of interest" description="Disordered" evidence="1">
    <location>
        <begin position="31"/>
        <end position="66"/>
    </location>
</feature>
<proteinExistence type="predicted"/>
<dbReference type="EMBL" id="CAJNOJ010000131">
    <property type="protein sequence ID" value="CAF1172528.1"/>
    <property type="molecule type" value="Genomic_DNA"/>
</dbReference>
<evidence type="ECO:0000313" key="8">
    <source>
        <dbReference type="Proteomes" id="UP000663852"/>
    </source>
</evidence>
<keyword evidence="2" id="KW-0812">Transmembrane</keyword>
<feature type="transmembrane region" description="Helical" evidence="2">
    <location>
        <begin position="270"/>
        <end position="291"/>
    </location>
</feature>
<feature type="region of interest" description="Disordered" evidence="1">
    <location>
        <begin position="313"/>
        <end position="334"/>
    </location>
</feature>
<dbReference type="Proteomes" id="UP000663852">
    <property type="component" value="Unassembled WGS sequence"/>
</dbReference>
<keyword evidence="2" id="KW-1133">Transmembrane helix</keyword>
<feature type="compositionally biased region" description="Low complexity" evidence="1">
    <location>
        <begin position="55"/>
        <end position="66"/>
    </location>
</feature>
<name>A0A814UBW8_ADIRI</name>
<reference evidence="5" key="1">
    <citation type="submission" date="2021-02" db="EMBL/GenBank/DDBJ databases">
        <authorList>
            <person name="Nowell W R."/>
        </authorList>
    </citation>
    <scope>NUCLEOTIDE SEQUENCE</scope>
</reference>
<evidence type="ECO:0000256" key="1">
    <source>
        <dbReference type="SAM" id="MobiDB-lite"/>
    </source>
</evidence>
<gene>
    <name evidence="5" type="ORF">EDS130_LOCUS23772</name>
    <name evidence="6" type="ORF">XAT740_LOCUS30084</name>
</gene>